<reference evidence="10 11" key="1">
    <citation type="submission" date="2017-12" db="EMBL/GenBank/DDBJ databases">
        <title>Genome Sequence of a Multidrug-Resistant Candida haemulonii Isolate from a Patient with Chronic Leg Ulcers in Israel.</title>
        <authorList>
            <person name="Chow N.A."/>
            <person name="Gade L."/>
            <person name="Batra D."/>
            <person name="Rowe L.A."/>
            <person name="Ben-Ami R."/>
            <person name="Loparev V.N."/>
            <person name="Litvintseva A.P."/>
        </authorList>
    </citation>
    <scope>NUCLEOTIDE SEQUENCE [LARGE SCALE GENOMIC DNA]</scope>
    <source>
        <strain evidence="10 11">B11899</strain>
    </source>
</reference>
<dbReference type="InterPro" id="IPR021149">
    <property type="entry name" value="OligosaccharylTrfase_OST3/OST6"/>
</dbReference>
<dbReference type="InterPro" id="IPR036249">
    <property type="entry name" value="Thioredoxin-like_sf"/>
</dbReference>
<comment type="subcellular location">
    <subcellularLocation>
        <location evidence="2">Endoplasmic reticulum membrane</location>
        <topology evidence="2">Multi-pass membrane protein</topology>
    </subcellularLocation>
</comment>
<evidence type="ECO:0000256" key="6">
    <source>
        <dbReference type="ARBA" id="ARBA00022824"/>
    </source>
</evidence>
<keyword evidence="6" id="KW-0256">Endoplasmic reticulum</keyword>
<dbReference type="OrthoDB" id="67566at2759"/>
<comment type="similarity">
    <text evidence="3">Belongs to the OST3/OST6 family.</text>
</comment>
<evidence type="ECO:0000256" key="9">
    <source>
        <dbReference type="SAM" id="Phobius"/>
    </source>
</evidence>
<dbReference type="AlphaFoldDB" id="A0A2V1ATE0"/>
<name>A0A2V1ATE0_9ASCO</name>
<keyword evidence="7 9" id="KW-1133">Transmembrane helix</keyword>
<dbReference type="EMBL" id="PKFO01000004">
    <property type="protein sequence ID" value="PVH20776.1"/>
    <property type="molecule type" value="Genomic_DNA"/>
</dbReference>
<dbReference type="STRING" id="45357.A0A2V1ATE0"/>
<keyword evidence="4 9" id="KW-0812">Transmembrane</keyword>
<comment type="function">
    <text evidence="1">Subunit of the oligosaccharyl transferase (OST) complex that catalyzes the initial transfer of a defined glycan (Glc(3)Man(9)GlcNAc(2) in eukaryotes) from the lipid carrier dolichol-pyrophosphate to an asparagine residue within an Asn-X-Ser/Thr consensus motif in nascent polypeptide chains, the first step in protein N-glycosylation. N-glycosylation occurs cotranslationally and the complex associates with the Sec61 complex at the channel-forming translocon complex that mediates protein translocation across the endoplasmic reticulum (ER). All subunits are required for a maximal enzyme activity.</text>
</comment>
<feature type="transmembrane region" description="Helical" evidence="9">
    <location>
        <begin position="679"/>
        <end position="702"/>
    </location>
</feature>
<dbReference type="SUPFAM" id="SSF52833">
    <property type="entry name" value="Thioredoxin-like"/>
    <property type="match status" value="1"/>
</dbReference>
<dbReference type="GeneID" id="37009613"/>
<dbReference type="Pfam" id="PF04756">
    <property type="entry name" value="OST3_OST6"/>
    <property type="match status" value="1"/>
</dbReference>
<feature type="transmembrane region" description="Helical" evidence="9">
    <location>
        <begin position="566"/>
        <end position="586"/>
    </location>
</feature>
<evidence type="ECO:0000256" key="8">
    <source>
        <dbReference type="ARBA" id="ARBA00023136"/>
    </source>
</evidence>
<evidence type="ECO:0000256" key="4">
    <source>
        <dbReference type="ARBA" id="ARBA00022692"/>
    </source>
</evidence>
<comment type="caution">
    <text evidence="10">The sequence shown here is derived from an EMBL/GenBank/DDBJ whole genome shotgun (WGS) entry which is preliminary data.</text>
</comment>
<dbReference type="VEuPathDB" id="FungiDB:CXQ85_004283"/>
<accession>A0A2V1ATE0</accession>
<evidence type="ECO:0000256" key="2">
    <source>
        <dbReference type="ARBA" id="ARBA00004477"/>
    </source>
</evidence>
<dbReference type="GO" id="GO:0008250">
    <property type="term" value="C:oligosaccharyltransferase complex"/>
    <property type="evidence" value="ECO:0007669"/>
    <property type="project" value="TreeGrafter"/>
</dbReference>
<proteinExistence type="inferred from homology"/>
<evidence type="ECO:0000256" key="3">
    <source>
        <dbReference type="ARBA" id="ARBA00009561"/>
    </source>
</evidence>
<dbReference type="PANTHER" id="PTHR12692:SF0">
    <property type="entry name" value="GH11935P"/>
    <property type="match status" value="1"/>
</dbReference>
<protein>
    <recommendedName>
        <fullName evidence="12">Dolichyl-diphosphooligosaccharide--protein glycosyltransferase subunit 3</fullName>
    </recommendedName>
</protein>
<dbReference type="Gene3D" id="3.40.30.10">
    <property type="entry name" value="Glutaredoxin"/>
    <property type="match status" value="1"/>
</dbReference>
<dbReference type="RefSeq" id="XP_025341716.1">
    <property type="nucleotide sequence ID" value="XM_025487908.1"/>
</dbReference>
<dbReference type="Proteomes" id="UP000244309">
    <property type="component" value="Unassembled WGS sequence"/>
</dbReference>
<gene>
    <name evidence="10" type="ORF">CXQ85_004283</name>
</gene>
<dbReference type="PANTHER" id="PTHR12692">
    <property type="entry name" value="DOLICHYL-DIPHOSPHOOLIGOSACCHARIDE--PROTEIN GLYCOSYLTRANSFERASE-RELATED"/>
    <property type="match status" value="1"/>
</dbReference>
<evidence type="ECO:0000313" key="11">
    <source>
        <dbReference type="Proteomes" id="UP000244309"/>
    </source>
</evidence>
<keyword evidence="8 9" id="KW-0472">Membrane</keyword>
<evidence type="ECO:0000313" key="10">
    <source>
        <dbReference type="EMBL" id="PVH20776.1"/>
    </source>
</evidence>
<keyword evidence="11" id="KW-1185">Reference proteome</keyword>
<organism evidence="10 11">
    <name type="scientific">Candidozyma haemuli</name>
    <dbReference type="NCBI Taxonomy" id="45357"/>
    <lineage>
        <taxon>Eukaryota</taxon>
        <taxon>Fungi</taxon>
        <taxon>Dikarya</taxon>
        <taxon>Ascomycota</taxon>
        <taxon>Saccharomycotina</taxon>
        <taxon>Pichiomycetes</taxon>
        <taxon>Metschnikowiaceae</taxon>
        <taxon>Candidozyma</taxon>
    </lineage>
</organism>
<evidence type="ECO:0000256" key="7">
    <source>
        <dbReference type="ARBA" id="ARBA00022989"/>
    </source>
</evidence>
<keyword evidence="5" id="KW-0732">Signal</keyword>
<dbReference type="GO" id="GO:0018279">
    <property type="term" value="P:protein N-linked glycosylation via asparagine"/>
    <property type="evidence" value="ECO:0007669"/>
    <property type="project" value="TreeGrafter"/>
</dbReference>
<feature type="transmembrane region" description="Helical" evidence="9">
    <location>
        <begin position="598"/>
        <end position="617"/>
    </location>
</feature>
<evidence type="ECO:0000256" key="5">
    <source>
        <dbReference type="ARBA" id="ARBA00022729"/>
    </source>
</evidence>
<feature type="transmembrane region" description="Helical" evidence="9">
    <location>
        <begin position="650"/>
        <end position="667"/>
    </location>
</feature>
<evidence type="ECO:0008006" key="12">
    <source>
        <dbReference type="Google" id="ProtNLM"/>
    </source>
</evidence>
<sequence length="716" mass="81129">MAQKSIATVVVLSKSRAEGQSKTCVPITSDYIGHTSRTFKDVDGYYTATIYKFRTSQDAVQFDVQSKLDASVDIQKASPMSKEPFMITYSVLRTKDLALPETSMAYEQGKLVGTCVFKSTLVLEKFPKDSFDHSKVTKKIMTNIKLNGFDYLAHHTDAFPTEKSIITVTRVMMNTPQNLLTYSNKTIEEQMEKFGIGALGSGPVTKEECMMIKCEANPSESYGSQYLKTDEATLQYEFPPFQLEARHLCPPSPPTYDTHGDIYMVLDDTKSSNPEAIHAFPGMSLKDLVRIKFARYFNVEGFQLFNVAIQVWEFIRGDYVTDQSIKTRWLEIYNSKFNSAFGKSIDQKRLELKHSFYDCKLPDLGPTFYSNSLSRSYELRATIKYNLLVAAWCSVALAAYSDSEMQALVSSKGRNSVIELRDDNFEKFLYGDRDYDLVLYMASDSPQLNCILCREIHPSYRTVATSWTHAHPHGFTEEEKLDQGRTNIYFLEADFMSAKKLFQLMQLDSIPKIYHFPPSKPGAKVTSFLTEHSQYQFYQGEHTSLIAQWVREIVGVPIEIHVPMDWGKVALNAVITFLVVLLLKRFSSYASAVFRSSYVWGTVSSGAMLMFISGYMFNQIRGAPFVRETDNGVEYFAPSPQSQYGLESQLISSLYGFLGLTFVLLASKVPKINNAKVQLLAVVTISALIYLAYSAYLSFFGFKSRGYPYRLLDFGI</sequence>
<evidence type="ECO:0000256" key="1">
    <source>
        <dbReference type="ARBA" id="ARBA00002791"/>
    </source>
</evidence>